<evidence type="ECO:0000256" key="2">
    <source>
        <dbReference type="ARBA" id="ARBA00004771"/>
    </source>
</evidence>
<gene>
    <name evidence="15" type="ORF">B4U80_08858</name>
</gene>
<dbReference type="PANTHER" id="PTHR12317">
    <property type="entry name" value="DIACYLGLYCEROL O-ACYLTRANSFERASE"/>
    <property type="match status" value="1"/>
</dbReference>
<evidence type="ECO:0000256" key="4">
    <source>
        <dbReference type="ARBA" id="ARBA00005420"/>
    </source>
</evidence>
<evidence type="ECO:0000256" key="14">
    <source>
        <dbReference type="ARBA" id="ARBA00023315"/>
    </source>
</evidence>
<keyword evidence="9" id="KW-0319">Glycerol metabolism</keyword>
<reference evidence="15 16" key="1">
    <citation type="journal article" date="2018" name="Gigascience">
        <title>Genomes of trombidid mites reveal novel predicted allergens and laterally-transferred genes associated with secondary metabolism.</title>
        <authorList>
            <person name="Dong X."/>
            <person name="Chaisiri K."/>
            <person name="Xia D."/>
            <person name="Armstrong S.D."/>
            <person name="Fang Y."/>
            <person name="Donnelly M.J."/>
            <person name="Kadowaki T."/>
            <person name="McGarry J.W."/>
            <person name="Darby A.C."/>
            <person name="Makepeace B.L."/>
        </authorList>
    </citation>
    <scope>NUCLEOTIDE SEQUENCE [LARGE SCALE GENOMIC DNA]</scope>
    <source>
        <strain evidence="15">UoL-UT</strain>
    </source>
</reference>
<organism evidence="15 16">
    <name type="scientific">Leptotrombidium deliense</name>
    <dbReference type="NCBI Taxonomy" id="299467"/>
    <lineage>
        <taxon>Eukaryota</taxon>
        <taxon>Metazoa</taxon>
        <taxon>Ecdysozoa</taxon>
        <taxon>Arthropoda</taxon>
        <taxon>Chelicerata</taxon>
        <taxon>Arachnida</taxon>
        <taxon>Acari</taxon>
        <taxon>Acariformes</taxon>
        <taxon>Trombidiformes</taxon>
        <taxon>Prostigmata</taxon>
        <taxon>Anystina</taxon>
        <taxon>Parasitengona</taxon>
        <taxon>Trombiculoidea</taxon>
        <taxon>Trombiculidae</taxon>
        <taxon>Leptotrombidium</taxon>
    </lineage>
</organism>
<dbReference type="OrthoDB" id="10008102at2759"/>
<evidence type="ECO:0000256" key="10">
    <source>
        <dbReference type="ARBA" id="ARBA00022824"/>
    </source>
</evidence>
<evidence type="ECO:0000313" key="16">
    <source>
        <dbReference type="Proteomes" id="UP000288716"/>
    </source>
</evidence>
<evidence type="ECO:0000256" key="1">
    <source>
        <dbReference type="ARBA" id="ARBA00004477"/>
    </source>
</evidence>
<comment type="pathway">
    <text evidence="3">Lipid metabolism.</text>
</comment>
<keyword evidence="16" id="KW-1185">Reference proteome</keyword>
<comment type="subcellular location">
    <subcellularLocation>
        <location evidence="1">Endoplasmic reticulum membrane</location>
        <topology evidence="1">Multi-pass membrane protein</topology>
    </subcellularLocation>
</comment>
<keyword evidence="7 15" id="KW-0808">Transferase</keyword>
<proteinExistence type="inferred from homology"/>
<keyword evidence="8" id="KW-0812">Transmembrane</keyword>
<dbReference type="Proteomes" id="UP000288716">
    <property type="component" value="Unassembled WGS sequence"/>
</dbReference>
<dbReference type="VEuPathDB" id="VectorBase:LDEU007663"/>
<dbReference type="EC" id="2.3.1.20" evidence="5"/>
<evidence type="ECO:0000256" key="8">
    <source>
        <dbReference type="ARBA" id="ARBA00022692"/>
    </source>
</evidence>
<keyword evidence="6" id="KW-0444">Lipid biosynthesis</keyword>
<dbReference type="AlphaFoldDB" id="A0A443SAE1"/>
<dbReference type="Pfam" id="PF03982">
    <property type="entry name" value="DAGAT"/>
    <property type="match status" value="1"/>
</dbReference>
<keyword evidence="13" id="KW-0472">Membrane</keyword>
<name>A0A443SAE1_9ACAR</name>
<comment type="similarity">
    <text evidence="4">Belongs to the diacylglycerol acyltransferase family.</text>
</comment>
<evidence type="ECO:0000313" key="15">
    <source>
        <dbReference type="EMBL" id="RWS24375.1"/>
    </source>
</evidence>
<accession>A0A443SAE1</accession>
<keyword evidence="14 15" id="KW-0012">Acyltransferase</keyword>
<comment type="caution">
    <text evidence="15">The sequence shown here is derived from an EMBL/GenBank/DDBJ whole genome shotgun (WGS) entry which is preliminary data.</text>
</comment>
<comment type="pathway">
    <text evidence="2">Glycerolipid metabolism; triacylglycerol biosynthesis.</text>
</comment>
<evidence type="ECO:0000256" key="13">
    <source>
        <dbReference type="ARBA" id="ARBA00023136"/>
    </source>
</evidence>
<dbReference type="STRING" id="299467.A0A443SAE1"/>
<sequence>MPFSHGRGIFQYNMGYLPFRKPVNTIVGKPIKVAQISKPSQEVINKYHDLYVKSLCDLFYEHREKYSEDPNVEIVIK</sequence>
<dbReference type="GO" id="GO:0005789">
    <property type="term" value="C:endoplasmic reticulum membrane"/>
    <property type="evidence" value="ECO:0007669"/>
    <property type="project" value="UniProtKB-SubCell"/>
</dbReference>
<dbReference type="GO" id="GO:0019432">
    <property type="term" value="P:triglyceride biosynthetic process"/>
    <property type="evidence" value="ECO:0007669"/>
    <property type="project" value="TreeGrafter"/>
</dbReference>
<evidence type="ECO:0000256" key="11">
    <source>
        <dbReference type="ARBA" id="ARBA00022989"/>
    </source>
</evidence>
<keyword evidence="11" id="KW-1133">Transmembrane helix</keyword>
<dbReference type="PANTHER" id="PTHR12317:SF0">
    <property type="entry name" value="ACYLTRANSFERASE"/>
    <property type="match status" value="1"/>
</dbReference>
<evidence type="ECO:0000256" key="12">
    <source>
        <dbReference type="ARBA" id="ARBA00023098"/>
    </source>
</evidence>
<evidence type="ECO:0000256" key="9">
    <source>
        <dbReference type="ARBA" id="ARBA00022798"/>
    </source>
</evidence>
<protein>
    <recommendedName>
        <fullName evidence="5">diacylglycerol O-acyltransferase</fullName>
        <ecNumber evidence="5">2.3.1.20</ecNumber>
    </recommendedName>
</protein>
<keyword evidence="10" id="KW-0256">Endoplasmic reticulum</keyword>
<dbReference type="InterPro" id="IPR007130">
    <property type="entry name" value="DAGAT"/>
</dbReference>
<keyword evidence="12" id="KW-0443">Lipid metabolism</keyword>
<dbReference type="EMBL" id="NCKV01004954">
    <property type="protein sequence ID" value="RWS24375.1"/>
    <property type="molecule type" value="Genomic_DNA"/>
</dbReference>
<dbReference type="GO" id="GO:0004144">
    <property type="term" value="F:diacylglycerol O-acyltransferase activity"/>
    <property type="evidence" value="ECO:0007669"/>
    <property type="project" value="UniProtKB-EC"/>
</dbReference>
<evidence type="ECO:0000256" key="6">
    <source>
        <dbReference type="ARBA" id="ARBA00022516"/>
    </source>
</evidence>
<evidence type="ECO:0000256" key="3">
    <source>
        <dbReference type="ARBA" id="ARBA00005189"/>
    </source>
</evidence>
<evidence type="ECO:0000256" key="5">
    <source>
        <dbReference type="ARBA" id="ARBA00013244"/>
    </source>
</evidence>
<dbReference type="GO" id="GO:0006071">
    <property type="term" value="P:glycerol metabolic process"/>
    <property type="evidence" value="ECO:0007669"/>
    <property type="project" value="UniProtKB-KW"/>
</dbReference>
<evidence type="ECO:0000256" key="7">
    <source>
        <dbReference type="ARBA" id="ARBA00022679"/>
    </source>
</evidence>